<evidence type="ECO:0000256" key="1">
    <source>
        <dbReference type="SAM" id="MobiDB-lite"/>
    </source>
</evidence>
<proteinExistence type="predicted"/>
<organism evidence="3 4">
    <name type="scientific">Streptomyces anandii</name>
    <dbReference type="NCBI Taxonomy" id="285454"/>
    <lineage>
        <taxon>Bacteria</taxon>
        <taxon>Bacillati</taxon>
        <taxon>Actinomycetota</taxon>
        <taxon>Actinomycetes</taxon>
        <taxon>Kitasatosporales</taxon>
        <taxon>Streptomycetaceae</taxon>
        <taxon>Streptomyces</taxon>
    </lineage>
</organism>
<dbReference type="EMBL" id="JBHYTS010000017">
    <property type="protein sequence ID" value="MFE1751579.1"/>
    <property type="molecule type" value="Genomic_DNA"/>
</dbReference>
<feature type="domain" description="AB hydrolase-1" evidence="2">
    <location>
        <begin position="26"/>
        <end position="249"/>
    </location>
</feature>
<sequence length="288" mass="29650">MTTADTANVYPDLPLTLSESGSGRPVLILHGGGGPATVAGLVAHLSRTAHTLTPVHPGWDGAPRPGWLTGVDDLALAYLHLLADRGLDDVLVVGSSLGGWIAAEMAVRDGAGLITGLVLIDAVGVHVPGEAPTDVFTLGPRGLAEHSWHDPDAHFADPAGLSDGQLAARRANMATMRLLAGDPYMHDPKLLRRLGRVRTPALLVWGASDRVVTPAYGAAYAAAFGDGRIEVVAEAGHLPHIERPDATFALIDAHLRRTTGAATAAATGTATARATPRATAGTTTRATA</sequence>
<name>A0ABW6H4M5_9ACTN</name>
<dbReference type="RefSeq" id="WP_381805199.1">
    <property type="nucleotide sequence ID" value="NZ_JBHYTS010000017.1"/>
</dbReference>
<dbReference type="GO" id="GO:0016787">
    <property type="term" value="F:hydrolase activity"/>
    <property type="evidence" value="ECO:0007669"/>
    <property type="project" value="UniProtKB-KW"/>
</dbReference>
<dbReference type="InterPro" id="IPR029058">
    <property type="entry name" value="AB_hydrolase_fold"/>
</dbReference>
<accession>A0ABW6H4M5</accession>
<dbReference type="InterPro" id="IPR000073">
    <property type="entry name" value="AB_hydrolase_1"/>
</dbReference>
<keyword evidence="3" id="KW-0378">Hydrolase</keyword>
<evidence type="ECO:0000259" key="2">
    <source>
        <dbReference type="Pfam" id="PF12697"/>
    </source>
</evidence>
<protein>
    <submittedName>
        <fullName evidence="3">Alpha/beta fold hydrolase</fullName>
    </submittedName>
</protein>
<dbReference type="Proteomes" id="UP001599756">
    <property type="component" value="Unassembled WGS sequence"/>
</dbReference>
<dbReference type="Pfam" id="PF12697">
    <property type="entry name" value="Abhydrolase_6"/>
    <property type="match status" value="1"/>
</dbReference>
<dbReference type="SUPFAM" id="SSF53474">
    <property type="entry name" value="alpha/beta-Hydrolases"/>
    <property type="match status" value="1"/>
</dbReference>
<reference evidence="3 4" key="1">
    <citation type="submission" date="2024-09" db="EMBL/GenBank/DDBJ databases">
        <title>The Natural Products Discovery Center: Release of the First 8490 Sequenced Strains for Exploring Actinobacteria Biosynthetic Diversity.</title>
        <authorList>
            <person name="Kalkreuter E."/>
            <person name="Kautsar S.A."/>
            <person name="Yang D."/>
            <person name="Bader C.D."/>
            <person name="Teijaro C.N."/>
            <person name="Fluegel L."/>
            <person name="Davis C.M."/>
            <person name="Simpson J.R."/>
            <person name="Lauterbach L."/>
            <person name="Steele A.D."/>
            <person name="Gui C."/>
            <person name="Meng S."/>
            <person name="Li G."/>
            <person name="Viehrig K."/>
            <person name="Ye F."/>
            <person name="Su P."/>
            <person name="Kiefer A.F."/>
            <person name="Nichols A."/>
            <person name="Cepeda A.J."/>
            <person name="Yan W."/>
            <person name="Fan B."/>
            <person name="Jiang Y."/>
            <person name="Adhikari A."/>
            <person name="Zheng C.-J."/>
            <person name="Schuster L."/>
            <person name="Cowan T.M."/>
            <person name="Smanski M.J."/>
            <person name="Chevrette M.G."/>
            <person name="De Carvalho L.P.S."/>
            <person name="Shen B."/>
        </authorList>
    </citation>
    <scope>NUCLEOTIDE SEQUENCE [LARGE SCALE GENOMIC DNA]</scope>
    <source>
        <strain evidence="3 4">NPDC059500</strain>
    </source>
</reference>
<evidence type="ECO:0000313" key="3">
    <source>
        <dbReference type="EMBL" id="MFE1751579.1"/>
    </source>
</evidence>
<comment type="caution">
    <text evidence="3">The sequence shown here is derived from an EMBL/GenBank/DDBJ whole genome shotgun (WGS) entry which is preliminary data.</text>
</comment>
<dbReference type="Gene3D" id="3.40.50.1820">
    <property type="entry name" value="alpha/beta hydrolase"/>
    <property type="match status" value="1"/>
</dbReference>
<keyword evidence="4" id="KW-1185">Reference proteome</keyword>
<evidence type="ECO:0000313" key="4">
    <source>
        <dbReference type="Proteomes" id="UP001599756"/>
    </source>
</evidence>
<gene>
    <name evidence="3" type="ORF">ACFW88_13690</name>
</gene>
<dbReference type="PANTHER" id="PTHR43689:SF8">
    <property type="entry name" value="ALPHA_BETA-HYDROLASES SUPERFAMILY PROTEIN"/>
    <property type="match status" value="1"/>
</dbReference>
<dbReference type="PANTHER" id="PTHR43689">
    <property type="entry name" value="HYDROLASE"/>
    <property type="match status" value="1"/>
</dbReference>
<feature type="region of interest" description="Disordered" evidence="1">
    <location>
        <begin position="262"/>
        <end position="288"/>
    </location>
</feature>